<dbReference type="Proteomes" id="UP000182658">
    <property type="component" value="Unassembled WGS sequence"/>
</dbReference>
<proteinExistence type="inferred from homology"/>
<dbReference type="OrthoDB" id="258392at2759"/>
<accession>A0A1J7III8</accession>
<keyword evidence="5" id="KW-1185">Reference proteome</keyword>
<feature type="non-terminal residue" evidence="4">
    <location>
        <position position="533"/>
    </location>
</feature>
<sequence>QSSNERVWSSVAYIYHGETTPARGVYTTQSLTPVGAQQMFAQGSMFRARYIVDGNYTDEESSVTTHATIQGMEPLAIDSDQTSAISTNDRYISTSAIAFMQGLYPPVDLAVANSAGGLRAAALANGSLVDYPLNGYQYPDIDTLSTLDPDFIWINGKATCSKYYESVLNFTDDPVVVEMHDQTLNFYQRLWDAIFSSAFPLSMASFYYANDLYEYAAYQYNHDNTTHSKMTSVDLAMLALYAGIQQRDLNGNLSASGAVQGDMIRAISGRTLAAKVLAGLKLNMASRGSSNKLNLMFGSFEPMIAFFALSGLVNGPSADNFEQLPNPGAAMVFELFSNGGNGSYPAAHDLWVRFLYRSSSIAGTPFVEYSLFGNGNSQAEMRYSDFASGMQAIALDGIAAWCNICGSINLFCSGLSSNSGGSSGLPSTSYSSGAGIGRINPVVAGVIGSAVSSGLAGLLLFALVWLGFVRFSASRRDRRLGTLGGFKGAEKMASDNDLSYAKSGARHERTDSWELRNGAKATEEGRATVDSGA</sequence>
<gene>
    <name evidence="4" type="ORF">CONLIGDRAFT_561578</name>
</gene>
<dbReference type="PANTHER" id="PTHR11567">
    <property type="entry name" value="ACID PHOSPHATASE-RELATED"/>
    <property type="match status" value="1"/>
</dbReference>
<protein>
    <submittedName>
        <fullName evidence="4">Phosphoglycerate mutase-like protein</fullName>
    </submittedName>
</protein>
<feature type="region of interest" description="Disordered" evidence="2">
    <location>
        <begin position="500"/>
        <end position="533"/>
    </location>
</feature>
<dbReference type="EMBL" id="KV875099">
    <property type="protein sequence ID" value="OIW27189.1"/>
    <property type="molecule type" value="Genomic_DNA"/>
</dbReference>
<dbReference type="SUPFAM" id="SSF53254">
    <property type="entry name" value="Phosphoglycerate mutase-like"/>
    <property type="match status" value="1"/>
</dbReference>
<evidence type="ECO:0000256" key="1">
    <source>
        <dbReference type="ARBA" id="ARBA00005375"/>
    </source>
</evidence>
<feature type="non-terminal residue" evidence="4">
    <location>
        <position position="1"/>
    </location>
</feature>
<dbReference type="Gene3D" id="3.40.50.1240">
    <property type="entry name" value="Phosphoglycerate mutase-like"/>
    <property type="match status" value="1"/>
</dbReference>
<dbReference type="GO" id="GO:0016791">
    <property type="term" value="F:phosphatase activity"/>
    <property type="evidence" value="ECO:0007669"/>
    <property type="project" value="TreeGrafter"/>
</dbReference>
<evidence type="ECO:0000313" key="4">
    <source>
        <dbReference type="EMBL" id="OIW27189.1"/>
    </source>
</evidence>
<feature type="transmembrane region" description="Helical" evidence="3">
    <location>
        <begin position="442"/>
        <end position="469"/>
    </location>
</feature>
<comment type="similarity">
    <text evidence="1">Belongs to the histidine acid phosphatase family.</text>
</comment>
<evidence type="ECO:0000256" key="3">
    <source>
        <dbReference type="SAM" id="Phobius"/>
    </source>
</evidence>
<feature type="compositionally biased region" description="Basic and acidic residues" evidence="2">
    <location>
        <begin position="505"/>
        <end position="514"/>
    </location>
</feature>
<reference evidence="4 5" key="1">
    <citation type="submission" date="2016-10" db="EMBL/GenBank/DDBJ databases">
        <title>Draft genome sequence of Coniochaeta ligniaria NRRL30616, a lignocellulolytic fungus for bioabatement of inhibitors in plant biomass hydrolysates.</title>
        <authorList>
            <consortium name="DOE Joint Genome Institute"/>
            <person name="Jimenez D.J."/>
            <person name="Hector R.E."/>
            <person name="Riley R."/>
            <person name="Sun H."/>
            <person name="Grigoriev I.V."/>
            <person name="Van Elsas J.D."/>
            <person name="Nichols N.N."/>
        </authorList>
    </citation>
    <scope>NUCLEOTIDE SEQUENCE [LARGE SCALE GENOMIC DNA]</scope>
    <source>
        <strain evidence="4 5">NRRL 30616</strain>
    </source>
</reference>
<dbReference type="InParanoid" id="A0A1J7III8"/>
<evidence type="ECO:0000313" key="5">
    <source>
        <dbReference type="Proteomes" id="UP000182658"/>
    </source>
</evidence>
<name>A0A1J7III8_9PEZI</name>
<evidence type="ECO:0000256" key="2">
    <source>
        <dbReference type="SAM" id="MobiDB-lite"/>
    </source>
</evidence>
<keyword evidence="3" id="KW-0812">Transmembrane</keyword>
<organism evidence="4 5">
    <name type="scientific">Coniochaeta ligniaria NRRL 30616</name>
    <dbReference type="NCBI Taxonomy" id="1408157"/>
    <lineage>
        <taxon>Eukaryota</taxon>
        <taxon>Fungi</taxon>
        <taxon>Dikarya</taxon>
        <taxon>Ascomycota</taxon>
        <taxon>Pezizomycotina</taxon>
        <taxon>Sordariomycetes</taxon>
        <taxon>Sordariomycetidae</taxon>
        <taxon>Coniochaetales</taxon>
        <taxon>Coniochaetaceae</taxon>
        <taxon>Coniochaeta</taxon>
    </lineage>
</organism>
<dbReference type="STRING" id="1408157.A0A1J7III8"/>
<dbReference type="InterPro" id="IPR029033">
    <property type="entry name" value="His_PPase_superfam"/>
</dbReference>
<keyword evidence="3" id="KW-1133">Transmembrane helix</keyword>
<dbReference type="Pfam" id="PF00328">
    <property type="entry name" value="His_Phos_2"/>
    <property type="match status" value="1"/>
</dbReference>
<dbReference type="PANTHER" id="PTHR11567:SF127">
    <property type="entry name" value="HISTIDINE ACID PHOSPHATASE"/>
    <property type="match status" value="1"/>
</dbReference>
<keyword evidence="3" id="KW-0472">Membrane</keyword>
<dbReference type="InterPro" id="IPR050645">
    <property type="entry name" value="Histidine_acid_phosphatase"/>
</dbReference>
<dbReference type="AlphaFoldDB" id="A0A1J7III8"/>
<dbReference type="InterPro" id="IPR000560">
    <property type="entry name" value="His_Pase_clade-2"/>
</dbReference>